<dbReference type="Proteomes" id="UP001165366">
    <property type="component" value="Unassembled WGS sequence"/>
</dbReference>
<reference evidence="6" key="2">
    <citation type="submission" date="2024-05" db="EMBL/GenBank/DDBJ databases">
        <title>Rhodohalobacter halophilus gen. nov., sp. nov., a moderately halophilic member of the family Balneolaceae.</title>
        <authorList>
            <person name="Xia J."/>
        </authorList>
    </citation>
    <scope>NUCLEOTIDE SEQUENCE</scope>
    <source>
        <strain evidence="6">WB101</strain>
    </source>
</reference>
<keyword evidence="3" id="KW-0540">Nuclease</keyword>
<dbReference type="InterPro" id="IPR051813">
    <property type="entry name" value="HepT_RNase_toxin"/>
</dbReference>
<evidence type="ECO:0000313" key="6">
    <source>
        <dbReference type="EMBL" id="MCG2587205.1"/>
    </source>
</evidence>
<dbReference type="Pfam" id="PF01934">
    <property type="entry name" value="HepT-like"/>
    <property type="match status" value="1"/>
</dbReference>
<dbReference type="PANTHER" id="PTHR34139">
    <property type="entry name" value="UPF0331 PROTEIN MJ0127"/>
    <property type="match status" value="1"/>
</dbReference>
<evidence type="ECO:0000256" key="1">
    <source>
        <dbReference type="ARBA" id="ARBA00022553"/>
    </source>
</evidence>
<evidence type="ECO:0000313" key="7">
    <source>
        <dbReference type="Proteomes" id="UP001165366"/>
    </source>
</evidence>
<keyword evidence="2" id="KW-1277">Toxin-antitoxin system</keyword>
<dbReference type="PANTHER" id="PTHR34139:SF1">
    <property type="entry name" value="RNASE MJ1380-RELATED"/>
    <property type="match status" value="1"/>
</dbReference>
<name>A0ABS9K8M0_9BACT</name>
<dbReference type="InterPro" id="IPR008201">
    <property type="entry name" value="HepT-like"/>
</dbReference>
<reference evidence="6" key="1">
    <citation type="submission" date="2022-01" db="EMBL/GenBank/DDBJ databases">
        <authorList>
            <person name="Wang Y."/>
        </authorList>
    </citation>
    <scope>NUCLEOTIDE SEQUENCE</scope>
    <source>
        <strain evidence="6">WB101</strain>
    </source>
</reference>
<evidence type="ECO:0000256" key="4">
    <source>
        <dbReference type="ARBA" id="ARBA00022741"/>
    </source>
</evidence>
<evidence type="ECO:0000256" key="3">
    <source>
        <dbReference type="ARBA" id="ARBA00022722"/>
    </source>
</evidence>
<dbReference type="EMBL" id="JAKLWS010000001">
    <property type="protein sequence ID" value="MCG2587205.1"/>
    <property type="molecule type" value="Genomic_DNA"/>
</dbReference>
<keyword evidence="1" id="KW-0597">Phosphoprotein</keyword>
<protein>
    <submittedName>
        <fullName evidence="6">DUF86 domain-containing protein</fullName>
    </submittedName>
</protein>
<evidence type="ECO:0000256" key="5">
    <source>
        <dbReference type="ARBA" id="ARBA00022801"/>
    </source>
</evidence>
<sequence>MSKKDRDYLFYLEDMLDSMERIMEYTDGLTFDEFQESNLITDAVIRNLEIIGEASKNVPEKSILPFHGKKCTAYEIS</sequence>
<keyword evidence="4" id="KW-0547">Nucleotide-binding</keyword>
<evidence type="ECO:0000256" key="2">
    <source>
        <dbReference type="ARBA" id="ARBA00022649"/>
    </source>
</evidence>
<accession>A0ABS9K8M0</accession>
<organism evidence="6 7">
    <name type="scientific">Rhodohalobacter sulfatireducens</name>
    <dbReference type="NCBI Taxonomy" id="2911366"/>
    <lineage>
        <taxon>Bacteria</taxon>
        <taxon>Pseudomonadati</taxon>
        <taxon>Balneolota</taxon>
        <taxon>Balneolia</taxon>
        <taxon>Balneolales</taxon>
        <taxon>Balneolaceae</taxon>
        <taxon>Rhodohalobacter</taxon>
    </lineage>
</organism>
<keyword evidence="5" id="KW-0378">Hydrolase</keyword>
<comment type="caution">
    <text evidence="6">The sequence shown here is derived from an EMBL/GenBank/DDBJ whole genome shotgun (WGS) entry which is preliminary data.</text>
</comment>
<keyword evidence="7" id="KW-1185">Reference proteome</keyword>
<gene>
    <name evidence="6" type="ORF">L6773_01415</name>
</gene>
<proteinExistence type="predicted"/>